<protein>
    <submittedName>
        <fullName evidence="3">DUF2807 domain-containing protein</fullName>
    </submittedName>
</protein>
<dbReference type="PANTHER" id="PTHR39200:SF1">
    <property type="entry name" value="AUTO-TRANSPORTER ADHESIN HEAD GIN DOMAIN-CONTAINING PROTEIN-RELATED"/>
    <property type="match status" value="1"/>
</dbReference>
<dbReference type="PANTHER" id="PTHR39200">
    <property type="entry name" value="HYPOTHETICAL EXPORTED PROTEIN"/>
    <property type="match status" value="1"/>
</dbReference>
<dbReference type="RefSeq" id="WP_203165951.1">
    <property type="nucleotide sequence ID" value="NZ_JAEVLS010000001.1"/>
</dbReference>
<reference evidence="3 4" key="1">
    <citation type="journal article" date="2021" name="Int. J. Syst. Evol. Microbiol.">
        <title>Steroidobacter gossypii sp. nov., isolated from soil of cotton cropping field.</title>
        <authorList>
            <person name="Huang R."/>
            <person name="Yang S."/>
            <person name="Zhen C."/>
            <person name="Liu W."/>
        </authorList>
    </citation>
    <scope>NUCLEOTIDE SEQUENCE [LARGE SCALE GENOMIC DNA]</scope>
    <source>
        <strain evidence="3 4">S1-65</strain>
    </source>
</reference>
<organism evidence="3 4">
    <name type="scientific">Steroidobacter gossypii</name>
    <dbReference type="NCBI Taxonomy" id="2805490"/>
    <lineage>
        <taxon>Bacteria</taxon>
        <taxon>Pseudomonadati</taxon>
        <taxon>Pseudomonadota</taxon>
        <taxon>Gammaproteobacteria</taxon>
        <taxon>Steroidobacterales</taxon>
        <taxon>Steroidobacteraceae</taxon>
        <taxon>Steroidobacter</taxon>
    </lineage>
</organism>
<evidence type="ECO:0000259" key="2">
    <source>
        <dbReference type="Pfam" id="PF10988"/>
    </source>
</evidence>
<gene>
    <name evidence="3" type="ORF">JM946_04575</name>
</gene>
<feature type="domain" description="Putative auto-transporter adhesin head GIN" evidence="2">
    <location>
        <begin position="43"/>
        <end position="206"/>
    </location>
</feature>
<keyword evidence="4" id="KW-1185">Reference proteome</keyword>
<name>A0ABS1WST3_9GAMM</name>
<evidence type="ECO:0000256" key="1">
    <source>
        <dbReference type="SAM" id="MobiDB-lite"/>
    </source>
</evidence>
<accession>A0ABS1WST3</accession>
<feature type="region of interest" description="Disordered" evidence="1">
    <location>
        <begin position="221"/>
        <end position="272"/>
    </location>
</feature>
<dbReference type="Proteomes" id="UP000661077">
    <property type="component" value="Unassembled WGS sequence"/>
</dbReference>
<dbReference type="EMBL" id="JAEVLS010000001">
    <property type="protein sequence ID" value="MBM0104003.1"/>
    <property type="molecule type" value="Genomic_DNA"/>
</dbReference>
<comment type="caution">
    <text evidence="3">The sequence shown here is derived from an EMBL/GenBank/DDBJ whole genome shotgun (WGS) entry which is preliminary data.</text>
</comment>
<dbReference type="Pfam" id="PF10988">
    <property type="entry name" value="DUF2807"/>
    <property type="match status" value="1"/>
</dbReference>
<dbReference type="InterPro" id="IPR021255">
    <property type="entry name" value="DUF2807"/>
</dbReference>
<dbReference type="Gene3D" id="2.160.20.120">
    <property type="match status" value="2"/>
</dbReference>
<sequence length="272" mass="28736">MNTYPLLGALSVVALLLGGCGDRGDRWSDRGPLVSERRELDGFDSIEVEGATKLEITIGEPTSVLVKGNESAVERVATDVRGDTLKIKSKARDWFVRNNNSRLTVQITLPKLESLELEGGNDVSVVGFQGGATRIKAAGAANLKADGQLDQLTIRMSGAGNADLGRLLVADATVTVDGVGNVVVNAVESLDATMNGVGAIFYTGTPRRVNTRMNGLGTIAQRGSASEQPDASPGVEPPQPAPVDPESLELEREDPKPKSETVDHKEGRIIVI</sequence>
<evidence type="ECO:0000313" key="3">
    <source>
        <dbReference type="EMBL" id="MBM0104003.1"/>
    </source>
</evidence>
<evidence type="ECO:0000313" key="4">
    <source>
        <dbReference type="Proteomes" id="UP000661077"/>
    </source>
</evidence>
<proteinExistence type="predicted"/>
<feature type="compositionally biased region" description="Basic and acidic residues" evidence="1">
    <location>
        <begin position="249"/>
        <end position="272"/>
    </location>
</feature>